<keyword evidence="5 11" id="KW-0808">Transferase</keyword>
<dbReference type="Proteomes" id="UP000306192">
    <property type="component" value="Unassembled WGS sequence"/>
</dbReference>
<dbReference type="PANTHER" id="PTHR30040">
    <property type="entry name" value="THIAMINE BIOSYNTHESIS LIPOPROTEIN APBE"/>
    <property type="match status" value="1"/>
</dbReference>
<sequence length="364" mass="37823">MADTRDTADQLPENITAPDTAAREWSVWSTTARVVVTDALAIDRASELVAEVLGEVGRACNRFSPDSELVRLQPRLPEGAEVSDLLALLVRTALGAAQFTDGAVDPTLGAVLARLGYDRDIGELRAPRAGVGALSDLRGAAGASPVVILSTSIPGWRRVTLMAVPVRPDAAPCEASQRDRPLRSARRHLLTVPADLTLDLGATAKALAADLAAARVFAELGCGVLVSLGGDIATAGAAPDGGWQITVCDLPGDPSCFITLAAGQALATSSTQKRRWVSNGRALHHILDPAQGLPAAPIWKTVTVAAASCVEANSLSTASIVRGRSAIAWLARRNTAARLVTAETRVLSLGGWPDENSVHVRAAG</sequence>
<keyword evidence="6" id="KW-0479">Metal-binding</keyword>
<comment type="catalytic activity">
    <reaction evidence="10">
        <text>L-threonyl-[protein] + FAD = FMN-L-threonyl-[protein] + AMP + H(+)</text>
        <dbReference type="Rhea" id="RHEA:36847"/>
        <dbReference type="Rhea" id="RHEA-COMP:11060"/>
        <dbReference type="Rhea" id="RHEA-COMP:11061"/>
        <dbReference type="ChEBI" id="CHEBI:15378"/>
        <dbReference type="ChEBI" id="CHEBI:30013"/>
        <dbReference type="ChEBI" id="CHEBI:57692"/>
        <dbReference type="ChEBI" id="CHEBI:74257"/>
        <dbReference type="ChEBI" id="CHEBI:456215"/>
        <dbReference type="EC" id="2.7.1.180"/>
    </reaction>
</comment>
<dbReference type="Pfam" id="PF02424">
    <property type="entry name" value="ApbE"/>
    <property type="match status" value="1"/>
</dbReference>
<evidence type="ECO:0000256" key="5">
    <source>
        <dbReference type="ARBA" id="ARBA00022679"/>
    </source>
</evidence>
<evidence type="ECO:0000256" key="7">
    <source>
        <dbReference type="ARBA" id="ARBA00022827"/>
    </source>
</evidence>
<evidence type="ECO:0000256" key="3">
    <source>
        <dbReference type="ARBA" id="ARBA00016337"/>
    </source>
</evidence>
<evidence type="ECO:0000313" key="11">
    <source>
        <dbReference type="EMBL" id="TIH39936.1"/>
    </source>
</evidence>
<gene>
    <name evidence="11" type="ORF">D4765_04035</name>
</gene>
<dbReference type="PANTHER" id="PTHR30040:SF2">
    <property type="entry name" value="FAD:PROTEIN FMN TRANSFERASE"/>
    <property type="match status" value="1"/>
</dbReference>
<dbReference type="GO" id="GO:0016740">
    <property type="term" value="F:transferase activity"/>
    <property type="evidence" value="ECO:0007669"/>
    <property type="project" value="UniProtKB-KW"/>
</dbReference>
<dbReference type="EMBL" id="QYRT01000005">
    <property type="protein sequence ID" value="TIH39936.1"/>
    <property type="molecule type" value="Genomic_DNA"/>
</dbReference>
<evidence type="ECO:0000256" key="8">
    <source>
        <dbReference type="ARBA" id="ARBA00022842"/>
    </source>
</evidence>
<dbReference type="GO" id="GO:0046872">
    <property type="term" value="F:metal ion binding"/>
    <property type="evidence" value="ECO:0007669"/>
    <property type="project" value="UniProtKB-KW"/>
</dbReference>
<dbReference type="Gene3D" id="3.10.520.10">
    <property type="entry name" value="ApbE-like domains"/>
    <property type="match status" value="1"/>
</dbReference>
<reference evidence="11 12" key="1">
    <citation type="journal article" date="2019" name="Microorganisms">
        <title>Systematic Affiliation and Genome Analysis of Subtercola vilae DB165(T) with Particular Emphasis on Cold Adaptation of an Isolate from a High-Altitude Cold Volcano Lake.</title>
        <authorList>
            <person name="Villalobos A.S."/>
            <person name="Wiese J."/>
            <person name="Imhoff J.F."/>
            <person name="Dorador C."/>
            <person name="Keller A."/>
            <person name="Hentschel U."/>
        </authorList>
    </citation>
    <scope>NUCLEOTIDE SEQUENCE [LARGE SCALE GENOMIC DNA]</scope>
    <source>
        <strain evidence="11 12">DB165</strain>
    </source>
</reference>
<evidence type="ECO:0000256" key="9">
    <source>
        <dbReference type="ARBA" id="ARBA00031306"/>
    </source>
</evidence>
<evidence type="ECO:0000256" key="1">
    <source>
        <dbReference type="ARBA" id="ARBA00001946"/>
    </source>
</evidence>
<dbReference type="SUPFAM" id="SSF143631">
    <property type="entry name" value="ApbE-like"/>
    <property type="match status" value="2"/>
</dbReference>
<accession>A0A4T2CB14</accession>
<evidence type="ECO:0000313" key="12">
    <source>
        <dbReference type="Proteomes" id="UP000306192"/>
    </source>
</evidence>
<keyword evidence="7" id="KW-0274">FAD</keyword>
<proteinExistence type="predicted"/>
<organism evidence="11 12">
    <name type="scientific">Subtercola vilae</name>
    <dbReference type="NCBI Taxonomy" id="2056433"/>
    <lineage>
        <taxon>Bacteria</taxon>
        <taxon>Bacillati</taxon>
        <taxon>Actinomycetota</taxon>
        <taxon>Actinomycetes</taxon>
        <taxon>Micrococcales</taxon>
        <taxon>Microbacteriaceae</taxon>
        <taxon>Subtercola</taxon>
    </lineage>
</organism>
<evidence type="ECO:0000256" key="6">
    <source>
        <dbReference type="ARBA" id="ARBA00022723"/>
    </source>
</evidence>
<dbReference type="InterPro" id="IPR024932">
    <property type="entry name" value="ApbE"/>
</dbReference>
<evidence type="ECO:0000256" key="4">
    <source>
        <dbReference type="ARBA" id="ARBA00022630"/>
    </source>
</evidence>
<dbReference type="InterPro" id="IPR003374">
    <property type="entry name" value="ApbE-like_sf"/>
</dbReference>
<dbReference type="RefSeq" id="WP_136640930.1">
    <property type="nucleotide sequence ID" value="NZ_QYRT01000005.1"/>
</dbReference>
<keyword evidence="8" id="KW-0460">Magnesium</keyword>
<dbReference type="OrthoDB" id="9778595at2"/>
<comment type="caution">
    <text evidence="11">The sequence shown here is derived from an EMBL/GenBank/DDBJ whole genome shotgun (WGS) entry which is preliminary data.</text>
</comment>
<keyword evidence="12" id="KW-1185">Reference proteome</keyword>
<dbReference type="AlphaFoldDB" id="A0A4T2CB14"/>
<protein>
    <recommendedName>
        <fullName evidence="3">FAD:protein FMN transferase</fullName>
        <ecNumber evidence="2">2.7.1.180</ecNumber>
    </recommendedName>
    <alternativeName>
        <fullName evidence="9">Flavin transferase</fullName>
    </alternativeName>
</protein>
<evidence type="ECO:0000256" key="10">
    <source>
        <dbReference type="ARBA" id="ARBA00048540"/>
    </source>
</evidence>
<comment type="cofactor">
    <cofactor evidence="1">
        <name>Mg(2+)</name>
        <dbReference type="ChEBI" id="CHEBI:18420"/>
    </cofactor>
</comment>
<dbReference type="EC" id="2.7.1.180" evidence="2"/>
<keyword evidence="4" id="KW-0285">Flavoprotein</keyword>
<name>A0A4T2CB14_9MICO</name>
<evidence type="ECO:0000256" key="2">
    <source>
        <dbReference type="ARBA" id="ARBA00011955"/>
    </source>
</evidence>